<keyword evidence="3" id="KW-1185">Reference proteome</keyword>
<gene>
    <name evidence="2" type="ORF">Mal48_19040</name>
</gene>
<name>A0A517QM76_9PLAN</name>
<evidence type="ECO:0000256" key="1">
    <source>
        <dbReference type="SAM" id="SignalP"/>
    </source>
</evidence>
<proteinExistence type="predicted"/>
<dbReference type="AlphaFoldDB" id="A0A517QM76"/>
<sequence length="641" mass="71730" precursor="true">MRHSGACFVLILVLTSFSRSQAGVGDPQLRTDHPWYPGELACSTFERLQETQAIAFQKVTGHLPQSDEDRALAAWMWRNIHYAHGEEGAQDLWGKGFQSGNCTTRNYWTGMFAHGFGLCGTTHAQWTAELNAILGHGRSRTVGVVGHNALEVFLKGGAYQDGRWVLLDHDISTVVFDSTGERLLSIEEIGRDLSRIANPEFQPERQRGWPLAGLHRDDPQAYAEFNVVEHLPGYAGPPPRVHLRKGETLRRYYQPGLEDGKTFVFWGRNYRANGIAGLERSRTWVNQPERFRGSPKGSGYQQGQARYGNAVYTYKPDFKSNAYKEGVIKESEREVILEFQTPYLIAATPPDDTDWGVYKTGGRNGLQVRTRNAIPVSVSVNHGGSWHLAKYENGQTDLTDFAKGSQQYWLKIEKPAEELADENLEIVTVCQANPAMFPRLKSNGTTVNFAATGLGLTSAGPTVPHAEQHVIAGAFNTPRVTLELTPPRNRTASHLYAAAHVASSNPPDPEDLYQIEYSTDQGSTWKPVVKDWHIVRQGNEPSDFWSQSFCYGDTEIDSKAPSSVQVRFRNNGGKKYLRCETHLAYPIQNQESCKITFAWTEADGKERIATKIAGSETPTEWQIETHDQVEMKWVELSPADD</sequence>
<protein>
    <submittedName>
        <fullName evidence="2">Uncharacterized protein</fullName>
    </submittedName>
</protein>
<accession>A0A517QM76</accession>
<dbReference type="OrthoDB" id="222978at2"/>
<dbReference type="EMBL" id="CP036267">
    <property type="protein sequence ID" value="QDT32657.1"/>
    <property type="molecule type" value="Genomic_DNA"/>
</dbReference>
<dbReference type="RefSeq" id="WP_145198070.1">
    <property type="nucleotide sequence ID" value="NZ_CP036267.1"/>
</dbReference>
<evidence type="ECO:0000313" key="3">
    <source>
        <dbReference type="Proteomes" id="UP000315724"/>
    </source>
</evidence>
<feature type="chain" id="PRO_5022246090" evidence="1">
    <location>
        <begin position="23"/>
        <end position="641"/>
    </location>
</feature>
<dbReference type="Proteomes" id="UP000315724">
    <property type="component" value="Chromosome"/>
</dbReference>
<dbReference type="KEGG" id="tpol:Mal48_19040"/>
<feature type="signal peptide" evidence="1">
    <location>
        <begin position="1"/>
        <end position="22"/>
    </location>
</feature>
<evidence type="ECO:0000313" key="2">
    <source>
        <dbReference type="EMBL" id="QDT32657.1"/>
    </source>
</evidence>
<organism evidence="2 3">
    <name type="scientific">Thalassoglobus polymorphus</name>
    <dbReference type="NCBI Taxonomy" id="2527994"/>
    <lineage>
        <taxon>Bacteria</taxon>
        <taxon>Pseudomonadati</taxon>
        <taxon>Planctomycetota</taxon>
        <taxon>Planctomycetia</taxon>
        <taxon>Planctomycetales</taxon>
        <taxon>Planctomycetaceae</taxon>
        <taxon>Thalassoglobus</taxon>
    </lineage>
</organism>
<reference evidence="2 3" key="1">
    <citation type="submission" date="2019-02" db="EMBL/GenBank/DDBJ databases">
        <title>Deep-cultivation of Planctomycetes and their phenomic and genomic characterization uncovers novel biology.</title>
        <authorList>
            <person name="Wiegand S."/>
            <person name="Jogler M."/>
            <person name="Boedeker C."/>
            <person name="Pinto D."/>
            <person name="Vollmers J."/>
            <person name="Rivas-Marin E."/>
            <person name="Kohn T."/>
            <person name="Peeters S.H."/>
            <person name="Heuer A."/>
            <person name="Rast P."/>
            <person name="Oberbeckmann S."/>
            <person name="Bunk B."/>
            <person name="Jeske O."/>
            <person name="Meyerdierks A."/>
            <person name="Storesund J.E."/>
            <person name="Kallscheuer N."/>
            <person name="Luecker S."/>
            <person name="Lage O.M."/>
            <person name="Pohl T."/>
            <person name="Merkel B.J."/>
            <person name="Hornburger P."/>
            <person name="Mueller R.-W."/>
            <person name="Bruemmer F."/>
            <person name="Labrenz M."/>
            <person name="Spormann A.M."/>
            <person name="Op den Camp H."/>
            <person name="Overmann J."/>
            <person name="Amann R."/>
            <person name="Jetten M.S.M."/>
            <person name="Mascher T."/>
            <person name="Medema M.H."/>
            <person name="Devos D.P."/>
            <person name="Kaster A.-K."/>
            <person name="Ovreas L."/>
            <person name="Rohde M."/>
            <person name="Galperin M.Y."/>
            <person name="Jogler C."/>
        </authorList>
    </citation>
    <scope>NUCLEOTIDE SEQUENCE [LARGE SCALE GENOMIC DNA]</scope>
    <source>
        <strain evidence="2 3">Mal48</strain>
    </source>
</reference>
<keyword evidence="1" id="KW-0732">Signal</keyword>